<name>A0A0C9SL28_PLICR</name>
<keyword evidence="1" id="KW-1133">Transmembrane helix</keyword>
<evidence type="ECO:0000256" key="1">
    <source>
        <dbReference type="SAM" id="Phobius"/>
    </source>
</evidence>
<dbReference type="EMBL" id="KN832569">
    <property type="protein sequence ID" value="KII84761.1"/>
    <property type="molecule type" value="Genomic_DNA"/>
</dbReference>
<dbReference type="Proteomes" id="UP000053263">
    <property type="component" value="Unassembled WGS sequence"/>
</dbReference>
<reference evidence="2 3" key="1">
    <citation type="submission" date="2014-06" db="EMBL/GenBank/DDBJ databases">
        <title>Evolutionary Origins and Diversification of the Mycorrhizal Mutualists.</title>
        <authorList>
            <consortium name="DOE Joint Genome Institute"/>
            <consortium name="Mycorrhizal Genomics Consortium"/>
            <person name="Kohler A."/>
            <person name="Kuo A."/>
            <person name="Nagy L.G."/>
            <person name="Floudas D."/>
            <person name="Copeland A."/>
            <person name="Barry K.W."/>
            <person name="Cichocki N."/>
            <person name="Veneault-Fourrey C."/>
            <person name="LaButti K."/>
            <person name="Lindquist E.A."/>
            <person name="Lipzen A."/>
            <person name="Lundell T."/>
            <person name="Morin E."/>
            <person name="Murat C."/>
            <person name="Riley R."/>
            <person name="Ohm R."/>
            <person name="Sun H."/>
            <person name="Tunlid A."/>
            <person name="Henrissat B."/>
            <person name="Grigoriev I.V."/>
            <person name="Hibbett D.S."/>
            <person name="Martin F."/>
        </authorList>
    </citation>
    <scope>NUCLEOTIDE SEQUENCE [LARGE SCALE GENOMIC DNA]</scope>
    <source>
        <strain evidence="2 3">FD-325 SS-3</strain>
    </source>
</reference>
<keyword evidence="1" id="KW-0472">Membrane</keyword>
<keyword evidence="3" id="KW-1185">Reference proteome</keyword>
<keyword evidence="1" id="KW-0812">Transmembrane</keyword>
<evidence type="ECO:0000313" key="2">
    <source>
        <dbReference type="EMBL" id="KII84761.1"/>
    </source>
</evidence>
<dbReference type="HOGENOM" id="CLU_1343764_0_0_1"/>
<gene>
    <name evidence="2" type="ORF">PLICRDRAFT_340966</name>
</gene>
<accession>A0A0C9SL28</accession>
<feature type="transmembrane region" description="Helical" evidence="1">
    <location>
        <begin position="88"/>
        <end position="109"/>
    </location>
</feature>
<feature type="transmembrane region" description="Helical" evidence="1">
    <location>
        <begin position="39"/>
        <end position="68"/>
    </location>
</feature>
<proteinExistence type="predicted"/>
<sequence>MTTQAHRHLPEPRSFNLRPFHEVPRGDPRVLRACASGGAILWSSLWCLLFCLRFNTSVLAGALCAHGWTRRPHHGHGYVFWNRRMCTGAAFCLLLSFVLFFLSFLPFFFCRRSQLPSRRGRLVYAPAVISSTRWPSRMSASYSLSLVMSAACSFTTLTKSFCAVHAWPHVPALRLRVPSRFFRRPAVHGLLNSCWRSARGTSVP</sequence>
<protein>
    <submittedName>
        <fullName evidence="2">Uncharacterized protein</fullName>
    </submittedName>
</protein>
<evidence type="ECO:0000313" key="3">
    <source>
        <dbReference type="Proteomes" id="UP000053263"/>
    </source>
</evidence>
<dbReference type="AlphaFoldDB" id="A0A0C9SL28"/>
<organism evidence="2 3">
    <name type="scientific">Plicaturopsis crispa FD-325 SS-3</name>
    <dbReference type="NCBI Taxonomy" id="944288"/>
    <lineage>
        <taxon>Eukaryota</taxon>
        <taxon>Fungi</taxon>
        <taxon>Dikarya</taxon>
        <taxon>Basidiomycota</taxon>
        <taxon>Agaricomycotina</taxon>
        <taxon>Agaricomycetes</taxon>
        <taxon>Agaricomycetidae</taxon>
        <taxon>Amylocorticiales</taxon>
        <taxon>Amylocorticiaceae</taxon>
        <taxon>Plicatura</taxon>
        <taxon>Plicaturopsis crispa</taxon>
    </lineage>
</organism>